<dbReference type="EMBL" id="JAVRBK010000003">
    <property type="protein sequence ID" value="KAK5645755.1"/>
    <property type="molecule type" value="Genomic_DNA"/>
</dbReference>
<reference evidence="19 20" key="1">
    <citation type="journal article" date="2024" name="Insects">
        <title>An Improved Chromosome-Level Genome Assembly of the Firefly Pyrocoelia pectoralis.</title>
        <authorList>
            <person name="Fu X."/>
            <person name="Meyer-Rochow V.B."/>
            <person name="Ballantyne L."/>
            <person name="Zhu X."/>
        </authorList>
    </citation>
    <scope>NUCLEOTIDE SEQUENCE [LARGE SCALE GENOMIC DNA]</scope>
    <source>
        <strain evidence="19">XCY_ONT2</strain>
    </source>
</reference>
<dbReference type="EC" id="6.1.1.1" evidence="3"/>
<dbReference type="AlphaFoldDB" id="A0AAN7ZGM5"/>
<evidence type="ECO:0000256" key="9">
    <source>
        <dbReference type="ARBA" id="ARBA00022840"/>
    </source>
</evidence>
<dbReference type="GO" id="GO:0005524">
    <property type="term" value="F:ATP binding"/>
    <property type="evidence" value="ECO:0007669"/>
    <property type="project" value="UniProtKB-KW"/>
</dbReference>
<evidence type="ECO:0000256" key="14">
    <source>
        <dbReference type="ARBA" id="ARBA00033323"/>
    </source>
</evidence>
<proteinExistence type="inferred from homology"/>
<dbReference type="SUPFAM" id="SSF52374">
    <property type="entry name" value="Nucleotidylyl transferase"/>
    <property type="match status" value="1"/>
</dbReference>
<keyword evidence="12 17" id="KW-0030">Aminoacyl-tRNA synthetase</keyword>
<dbReference type="GO" id="GO:0005634">
    <property type="term" value="C:nucleus"/>
    <property type="evidence" value="ECO:0007669"/>
    <property type="project" value="UniProtKB-SubCell"/>
</dbReference>
<dbReference type="PANTHER" id="PTHR11586">
    <property type="entry name" value="TRNA-AMINOACYLATION COFACTOR ARC1 FAMILY MEMBER"/>
    <property type="match status" value="1"/>
</dbReference>
<dbReference type="GO" id="GO:0004831">
    <property type="term" value="F:tyrosine-tRNA ligase activity"/>
    <property type="evidence" value="ECO:0007669"/>
    <property type="project" value="UniProtKB-EC"/>
</dbReference>
<dbReference type="InterPro" id="IPR002307">
    <property type="entry name" value="Tyr-tRNA-ligase"/>
</dbReference>
<dbReference type="SUPFAM" id="SSF50249">
    <property type="entry name" value="Nucleic acid-binding proteins"/>
    <property type="match status" value="1"/>
</dbReference>
<evidence type="ECO:0000256" key="17">
    <source>
        <dbReference type="RuleBase" id="RU363036"/>
    </source>
</evidence>
<keyword evidence="8 17" id="KW-0547">Nucleotide-binding</keyword>
<keyword evidence="7 17" id="KW-0436">Ligase</keyword>
<keyword evidence="6 16" id="KW-0820">tRNA-binding</keyword>
<evidence type="ECO:0000256" key="12">
    <source>
        <dbReference type="ARBA" id="ARBA00023146"/>
    </source>
</evidence>
<evidence type="ECO:0000256" key="2">
    <source>
        <dbReference type="ARBA" id="ARBA00004496"/>
    </source>
</evidence>
<evidence type="ECO:0000256" key="15">
    <source>
        <dbReference type="ARBA" id="ARBA00048400"/>
    </source>
</evidence>
<keyword evidence="20" id="KW-1185">Reference proteome</keyword>
<dbReference type="Proteomes" id="UP001329430">
    <property type="component" value="Chromosome 3"/>
</dbReference>
<dbReference type="InterPro" id="IPR002547">
    <property type="entry name" value="tRNA-bd_dom"/>
</dbReference>
<name>A0AAN7ZGM5_9COLE</name>
<gene>
    <name evidence="19" type="ORF">RI129_004219</name>
</gene>
<dbReference type="GO" id="GO:0006437">
    <property type="term" value="P:tyrosyl-tRNA aminoacylation"/>
    <property type="evidence" value="ECO:0007669"/>
    <property type="project" value="InterPro"/>
</dbReference>
<dbReference type="InterPro" id="IPR014729">
    <property type="entry name" value="Rossmann-like_a/b/a_fold"/>
</dbReference>
<evidence type="ECO:0000313" key="20">
    <source>
        <dbReference type="Proteomes" id="UP001329430"/>
    </source>
</evidence>
<dbReference type="InterPro" id="IPR051270">
    <property type="entry name" value="Tyrosine-tRNA_ligase_regulator"/>
</dbReference>
<accession>A0AAN7ZGM5</accession>
<evidence type="ECO:0000313" key="19">
    <source>
        <dbReference type="EMBL" id="KAK5645755.1"/>
    </source>
</evidence>
<keyword evidence="5" id="KW-0963">Cytoplasm</keyword>
<comment type="catalytic activity">
    <reaction evidence="15">
        <text>tRNA(Tyr) + L-tyrosine + ATP = L-tyrosyl-tRNA(Tyr) + AMP + diphosphate + H(+)</text>
        <dbReference type="Rhea" id="RHEA:10220"/>
        <dbReference type="Rhea" id="RHEA-COMP:9706"/>
        <dbReference type="Rhea" id="RHEA-COMP:9707"/>
        <dbReference type="ChEBI" id="CHEBI:15378"/>
        <dbReference type="ChEBI" id="CHEBI:30616"/>
        <dbReference type="ChEBI" id="CHEBI:33019"/>
        <dbReference type="ChEBI" id="CHEBI:58315"/>
        <dbReference type="ChEBI" id="CHEBI:78442"/>
        <dbReference type="ChEBI" id="CHEBI:78536"/>
        <dbReference type="ChEBI" id="CHEBI:456215"/>
        <dbReference type="EC" id="6.1.1.1"/>
    </reaction>
    <physiologicalReaction direction="left-to-right" evidence="15">
        <dbReference type="Rhea" id="RHEA:10221"/>
    </physiologicalReaction>
</comment>
<dbReference type="Pfam" id="PF01588">
    <property type="entry name" value="tRNA_bind"/>
    <property type="match status" value="1"/>
</dbReference>
<dbReference type="GO" id="GO:0000049">
    <property type="term" value="F:tRNA binding"/>
    <property type="evidence" value="ECO:0007669"/>
    <property type="project" value="UniProtKB-UniRule"/>
</dbReference>
<dbReference type="Gene3D" id="3.40.50.620">
    <property type="entry name" value="HUPs"/>
    <property type="match status" value="1"/>
</dbReference>
<dbReference type="Pfam" id="PF00579">
    <property type="entry name" value="tRNA-synt_1b"/>
    <property type="match status" value="1"/>
</dbReference>
<comment type="subcellular location">
    <subcellularLocation>
        <location evidence="2">Cytoplasm</location>
    </subcellularLocation>
    <subcellularLocation>
        <location evidence="1">Nucleus</location>
    </subcellularLocation>
</comment>
<evidence type="ECO:0000256" key="10">
    <source>
        <dbReference type="ARBA" id="ARBA00022884"/>
    </source>
</evidence>
<evidence type="ECO:0000259" key="18">
    <source>
        <dbReference type="PROSITE" id="PS50886"/>
    </source>
</evidence>
<protein>
    <recommendedName>
        <fullName evidence="4">Tyrosine--tRNA ligase, cytoplasmic</fullName>
        <ecNumber evidence="3">6.1.1.1</ecNumber>
    </recommendedName>
    <alternativeName>
        <fullName evidence="14">Tyrosyl-tRNA synthetase</fullName>
    </alternativeName>
</protein>
<evidence type="ECO:0000256" key="1">
    <source>
        <dbReference type="ARBA" id="ARBA00004123"/>
    </source>
</evidence>
<keyword evidence="9 17" id="KW-0067">ATP-binding</keyword>
<evidence type="ECO:0000256" key="7">
    <source>
        <dbReference type="ARBA" id="ARBA00022598"/>
    </source>
</evidence>
<dbReference type="CDD" id="cd02799">
    <property type="entry name" value="tRNA_bind_EMAP-II_like"/>
    <property type="match status" value="1"/>
</dbReference>
<keyword evidence="11 17" id="KW-0648">Protein biosynthesis</keyword>
<dbReference type="GO" id="GO:0005737">
    <property type="term" value="C:cytoplasm"/>
    <property type="evidence" value="ECO:0007669"/>
    <property type="project" value="UniProtKB-SubCell"/>
</dbReference>
<comment type="similarity">
    <text evidence="17">Belongs to the class-I aminoacyl-tRNA synthetase family.</text>
</comment>
<feature type="domain" description="TRNA-binding" evidence="18">
    <location>
        <begin position="363"/>
        <end position="465"/>
    </location>
</feature>
<evidence type="ECO:0000256" key="11">
    <source>
        <dbReference type="ARBA" id="ARBA00022917"/>
    </source>
</evidence>
<evidence type="ECO:0000256" key="6">
    <source>
        <dbReference type="ARBA" id="ARBA00022555"/>
    </source>
</evidence>
<dbReference type="FunFam" id="2.40.50.140:FF:000047">
    <property type="entry name" value="tyrosine--tRNA ligase, cytoplasmic isoform X2"/>
    <property type="match status" value="1"/>
</dbReference>
<evidence type="ECO:0000256" key="13">
    <source>
        <dbReference type="ARBA" id="ARBA00023242"/>
    </source>
</evidence>
<dbReference type="InterPro" id="IPR012340">
    <property type="entry name" value="NA-bd_OB-fold"/>
</dbReference>
<evidence type="ECO:0000256" key="3">
    <source>
        <dbReference type="ARBA" id="ARBA00013160"/>
    </source>
</evidence>
<dbReference type="InterPro" id="IPR002305">
    <property type="entry name" value="aa-tRNA-synth_Ic"/>
</dbReference>
<evidence type="ECO:0000256" key="16">
    <source>
        <dbReference type="PROSITE-ProRule" id="PRU00209"/>
    </source>
</evidence>
<dbReference type="NCBIfam" id="TIGR00234">
    <property type="entry name" value="tyrS"/>
    <property type="match status" value="1"/>
</dbReference>
<evidence type="ECO:0000256" key="4">
    <source>
        <dbReference type="ARBA" id="ARBA00015898"/>
    </source>
</evidence>
<evidence type="ECO:0000256" key="8">
    <source>
        <dbReference type="ARBA" id="ARBA00022741"/>
    </source>
</evidence>
<dbReference type="PROSITE" id="PS50886">
    <property type="entry name" value="TRBD"/>
    <property type="match status" value="1"/>
</dbReference>
<dbReference type="Gene3D" id="1.10.240.10">
    <property type="entry name" value="Tyrosyl-Transfer RNA Synthetase"/>
    <property type="match status" value="1"/>
</dbReference>
<dbReference type="PANTHER" id="PTHR11586:SF43">
    <property type="entry name" value="TYROSINE--TRNA LIGASE, CYTOPLASMIC"/>
    <property type="match status" value="1"/>
</dbReference>
<organism evidence="19 20">
    <name type="scientific">Pyrocoelia pectoralis</name>
    <dbReference type="NCBI Taxonomy" id="417401"/>
    <lineage>
        <taxon>Eukaryota</taxon>
        <taxon>Metazoa</taxon>
        <taxon>Ecdysozoa</taxon>
        <taxon>Arthropoda</taxon>
        <taxon>Hexapoda</taxon>
        <taxon>Insecta</taxon>
        <taxon>Pterygota</taxon>
        <taxon>Neoptera</taxon>
        <taxon>Endopterygota</taxon>
        <taxon>Coleoptera</taxon>
        <taxon>Polyphaga</taxon>
        <taxon>Elateriformia</taxon>
        <taxon>Elateroidea</taxon>
        <taxon>Lampyridae</taxon>
        <taxon>Lampyrinae</taxon>
        <taxon>Pyrocoelia</taxon>
    </lineage>
</organism>
<dbReference type="NCBIfam" id="NF006330">
    <property type="entry name" value="PRK08560.1"/>
    <property type="match status" value="1"/>
</dbReference>
<comment type="caution">
    <text evidence="19">The sequence shown here is derived from an EMBL/GenBank/DDBJ whole genome shotgun (WGS) entry which is preliminary data.</text>
</comment>
<sequence>MSLAAEDKYNLITRNLVKVSDGETLKSILKERNVKIYWGTAIGEKLDYSYFVTVLKLADFLRADAEVTVLLADLHAFLDNKKSSWEMLPSRSEYYENVIKLMLKSMDVNTSNLKFVKGTDFQLSKDYTLDMYKLSSLVSTDDAKLGAEEVVAQVEHPLLSALLYPSLQALDEEYLKADVQYGTIKQEKIFAFAEKYLPVLGYQKRIHLMSPLVLDLSGGKVALSEDERKIDILESPATLKNKMKRAFCEKGNVENNGLLSLLKHAIFPLLKADEKFIITRSENHGGDIIFEQYEMVESAFAKKDLHPGDLKIGVEIYINKLLEPIRKEFEEPNLKQICDKAYPVAASKKKGGSGGTVVNEEVTPSRLDMRIGKIVEVAKHPDADGLYVEKIDVGEETPRTIVSGLVNYIPIEEMRDLSVLVLCNLKPAKLRGIESKGMLLCANLAPKQIEAICPPPGTAAGEKVYVEGHENGTPDEVLNPKKKVWEKLQVDLTTNEECICQWRGQNLLTKSGGLLSCKSMKNAPVK</sequence>
<keyword evidence="13" id="KW-0539">Nucleus</keyword>
<evidence type="ECO:0000256" key="5">
    <source>
        <dbReference type="ARBA" id="ARBA00022490"/>
    </source>
</evidence>
<keyword evidence="10 16" id="KW-0694">RNA-binding</keyword>
<dbReference type="Gene3D" id="2.40.50.140">
    <property type="entry name" value="Nucleic acid-binding proteins"/>
    <property type="match status" value="1"/>
</dbReference>